<reference evidence="2" key="1">
    <citation type="submission" date="2020-08" db="EMBL/GenBank/DDBJ databases">
        <title>Whole genome shotgun sequence of Polymorphospora rubra NBRC 101157.</title>
        <authorList>
            <person name="Komaki H."/>
            <person name="Tamura T."/>
        </authorList>
    </citation>
    <scope>NUCLEOTIDE SEQUENCE</scope>
    <source>
        <strain evidence="2">NBRC 101157</strain>
    </source>
</reference>
<keyword evidence="3" id="KW-1185">Reference proteome</keyword>
<evidence type="ECO:0008006" key="4">
    <source>
        <dbReference type="Google" id="ProtNLM"/>
    </source>
</evidence>
<dbReference type="EMBL" id="AP023359">
    <property type="protein sequence ID" value="BCJ67619.1"/>
    <property type="molecule type" value="Genomic_DNA"/>
</dbReference>
<gene>
    <name evidence="2" type="ORF">Prubr_46400</name>
</gene>
<dbReference type="RefSeq" id="WP_212816928.1">
    <property type="nucleotide sequence ID" value="NZ_AP023359.1"/>
</dbReference>
<dbReference type="Proteomes" id="UP000680866">
    <property type="component" value="Chromosome"/>
</dbReference>
<sequence>MTVVSISRVAAVAVSTGTFVFLFVNGSWRRDNLFLVPDLVLCALLAVAAALPARTAVPAMVLAFGVSAGVLMTATSEYAVDGRFGVAAFVGALASAGFAVALVRHSLRTRP</sequence>
<dbReference type="KEGG" id="pry:Prubr_46400"/>
<evidence type="ECO:0000313" key="2">
    <source>
        <dbReference type="EMBL" id="BCJ67619.1"/>
    </source>
</evidence>
<proteinExistence type="predicted"/>
<protein>
    <recommendedName>
        <fullName evidence="4">Integral membrane protein</fullName>
    </recommendedName>
</protein>
<keyword evidence="1" id="KW-1133">Transmembrane helix</keyword>
<feature type="transmembrane region" description="Helical" evidence="1">
    <location>
        <begin position="6"/>
        <end position="26"/>
    </location>
</feature>
<keyword evidence="1" id="KW-0472">Membrane</keyword>
<name>A0A810N606_9ACTN</name>
<evidence type="ECO:0000313" key="3">
    <source>
        <dbReference type="Proteomes" id="UP000680866"/>
    </source>
</evidence>
<organism evidence="2 3">
    <name type="scientific">Polymorphospora rubra</name>
    <dbReference type="NCBI Taxonomy" id="338584"/>
    <lineage>
        <taxon>Bacteria</taxon>
        <taxon>Bacillati</taxon>
        <taxon>Actinomycetota</taxon>
        <taxon>Actinomycetes</taxon>
        <taxon>Micromonosporales</taxon>
        <taxon>Micromonosporaceae</taxon>
        <taxon>Polymorphospora</taxon>
    </lineage>
</organism>
<evidence type="ECO:0000256" key="1">
    <source>
        <dbReference type="SAM" id="Phobius"/>
    </source>
</evidence>
<feature type="transmembrane region" description="Helical" evidence="1">
    <location>
        <begin position="86"/>
        <end position="107"/>
    </location>
</feature>
<dbReference type="AlphaFoldDB" id="A0A810N606"/>
<feature type="transmembrane region" description="Helical" evidence="1">
    <location>
        <begin position="33"/>
        <end position="51"/>
    </location>
</feature>
<keyword evidence="1" id="KW-0812">Transmembrane</keyword>
<accession>A0A810N606</accession>